<feature type="site" description="Transition state stabilizer" evidence="6">
    <location>
        <position position="355"/>
    </location>
</feature>
<name>A0ABW3DBW3_9BACL</name>
<protein>
    <recommendedName>
        <fullName evidence="6">Acetate kinase</fullName>
        <ecNumber evidence="6">2.7.2.1</ecNumber>
    </recommendedName>
    <alternativeName>
        <fullName evidence="6">Acetokinase</fullName>
    </alternativeName>
</protein>
<dbReference type="PANTHER" id="PTHR21060">
    <property type="entry name" value="ACETATE KINASE"/>
    <property type="match status" value="1"/>
</dbReference>
<dbReference type="PRINTS" id="PR00471">
    <property type="entry name" value="ACETATEKNASE"/>
</dbReference>
<keyword evidence="6" id="KW-0460">Magnesium</keyword>
<dbReference type="PROSITE" id="PS01076">
    <property type="entry name" value="ACETATE_KINASE_2"/>
    <property type="match status" value="1"/>
</dbReference>
<dbReference type="InterPro" id="IPR000890">
    <property type="entry name" value="Aliphatic_acid_kin_short-chain"/>
</dbReference>
<organism evidence="8 9">
    <name type="scientific">Paenibacillus residui</name>
    <dbReference type="NCBI Taxonomy" id="629724"/>
    <lineage>
        <taxon>Bacteria</taxon>
        <taxon>Bacillati</taxon>
        <taxon>Bacillota</taxon>
        <taxon>Bacilli</taxon>
        <taxon>Bacillales</taxon>
        <taxon>Paenibacillaceae</taxon>
        <taxon>Paenibacillus</taxon>
    </lineage>
</organism>
<feature type="site" description="Transition state stabilizer" evidence="6">
    <location>
        <position position="416"/>
    </location>
</feature>
<gene>
    <name evidence="6" type="primary">ackA</name>
    <name evidence="8" type="ORF">ACFQ03_16150</name>
</gene>
<comment type="similarity">
    <text evidence="1 6 7">Belongs to the acetokinase family.</text>
</comment>
<evidence type="ECO:0000256" key="6">
    <source>
        <dbReference type="HAMAP-Rule" id="MF_00020"/>
    </source>
</evidence>
<feature type="binding site" evidence="6">
    <location>
        <position position="219"/>
    </location>
    <ligand>
        <name>ATP</name>
        <dbReference type="ChEBI" id="CHEBI:30616"/>
    </ligand>
</feature>
<dbReference type="InterPro" id="IPR004372">
    <property type="entry name" value="Ac/propionate_kinase"/>
</dbReference>
<evidence type="ECO:0000256" key="2">
    <source>
        <dbReference type="ARBA" id="ARBA00022679"/>
    </source>
</evidence>
<comment type="caution">
    <text evidence="8">The sequence shown here is derived from an EMBL/GenBank/DDBJ whole genome shotgun (WGS) entry which is preliminary data.</text>
</comment>
<evidence type="ECO:0000256" key="3">
    <source>
        <dbReference type="ARBA" id="ARBA00022741"/>
    </source>
</evidence>
<dbReference type="PROSITE" id="PS01075">
    <property type="entry name" value="ACETATE_KINASE_1"/>
    <property type="match status" value="1"/>
</dbReference>
<feature type="active site" description="Proton donor/acceptor" evidence="6">
    <location>
        <position position="323"/>
    </location>
</feature>
<evidence type="ECO:0000256" key="1">
    <source>
        <dbReference type="ARBA" id="ARBA00008748"/>
    </source>
</evidence>
<feature type="binding site" evidence="6">
    <location>
        <position position="266"/>
    </location>
    <ligand>
        <name>substrate</name>
    </ligand>
</feature>
<dbReference type="CDD" id="cd24010">
    <property type="entry name" value="ASKHA_NBD_AcK_PK"/>
    <property type="match status" value="1"/>
</dbReference>
<dbReference type="EMBL" id="JBHTIU010000053">
    <property type="protein sequence ID" value="MFD0870688.1"/>
    <property type="molecule type" value="Genomic_DNA"/>
</dbReference>
<comment type="function">
    <text evidence="6">Catalyzes the formation of acetyl phosphate from acetate and ATP. Can also catalyze the reverse reaction.</text>
</comment>
<keyword evidence="5 6" id="KW-0067">ATP-binding</keyword>
<dbReference type="Pfam" id="PF00871">
    <property type="entry name" value="Acetate_kinase"/>
    <property type="match status" value="1"/>
</dbReference>
<sequence length="590" mass="65369">MKVPVGISNRHIHLSQQHLEELFGAGYQLNKLRDLKQVGQYAAEETVTLIGPKGKINNVRVLGPLRKETQVEISRTDSYLLGVEPPIRDSGDLAGSAGIIVQGPHGEVVLDQGVILAFRHIHFSPEDAEHFGVKDKQFVWVSVGGTRSLILENVLCRVHPDYRLEFHIDTDEANAAGLRNGMELEVIVPYRKEAVTYDEIRRKEKQLVLVLNCGSSSVKYKLYEMPTNKLLDSDYLQGVKREEQENVIRDVIQKFSHLDISIVSHRVVHGGEAFKSSVIIDEDVKEKIRQYGRFAPLHNPINLKGIELAQRYLPKSVHVAVFDTAFHQTMPPSSYLYSIPYKYYEQYGIRKYGFHGSSHRYVMHRAEQLMETPKEKLRLISCHIGSGVSITAIRNGESIDTSMGMTPLAGLTMGTRSGNIDPAIIPYIQEIEGTDSSGAIDILNTQSGLLGVSGVSGDLREVMAGAKAGIKRCELALQLFTTRLHSYIGLYLAILNGVDGIIFTAGIGQNSPEVRQKVCNGLESFGIILDREANRTIKSEGFISSPYSPVKVMVVPTNEELVMATDAYQLYVKNPDANTAAKQTPTIGTA</sequence>
<feature type="binding site" evidence="6">
    <location>
        <position position="212"/>
    </location>
    <ligand>
        <name>Mg(2+)</name>
        <dbReference type="ChEBI" id="CHEBI:18420"/>
    </ligand>
</feature>
<comment type="pathway">
    <text evidence="6">Metabolic intermediate biosynthesis; acetyl-CoA biosynthesis; acetyl-CoA from acetate: step 1/2.</text>
</comment>
<feature type="binding site" evidence="6">
    <location>
        <begin position="383"/>
        <end position="387"/>
    </location>
    <ligand>
        <name>ATP</name>
        <dbReference type="ChEBI" id="CHEBI:30616"/>
    </ligand>
</feature>
<dbReference type="HAMAP" id="MF_00020">
    <property type="entry name" value="Acetate_kinase"/>
    <property type="match status" value="1"/>
</dbReference>
<dbReference type="NCBIfam" id="TIGR00016">
    <property type="entry name" value="ackA"/>
    <property type="match status" value="1"/>
</dbReference>
<dbReference type="SUPFAM" id="SSF53067">
    <property type="entry name" value="Actin-like ATPase domain"/>
    <property type="match status" value="2"/>
</dbReference>
<dbReference type="InterPro" id="IPR043129">
    <property type="entry name" value="ATPase_NBD"/>
</dbReference>
<evidence type="ECO:0000256" key="5">
    <source>
        <dbReference type="ARBA" id="ARBA00022840"/>
    </source>
</evidence>
<comment type="cofactor">
    <cofactor evidence="6">
        <name>Mg(2+)</name>
        <dbReference type="ChEBI" id="CHEBI:18420"/>
    </cofactor>
    <cofactor evidence="6">
        <name>Mn(2+)</name>
        <dbReference type="ChEBI" id="CHEBI:29035"/>
    </cofactor>
    <text evidence="6">Mg(2+). Can also accept Mn(2+).</text>
</comment>
<accession>A0ABW3DBW3</accession>
<evidence type="ECO:0000313" key="9">
    <source>
        <dbReference type="Proteomes" id="UP001597120"/>
    </source>
</evidence>
<feature type="binding site" evidence="6">
    <location>
        <begin position="458"/>
        <end position="460"/>
    </location>
    <ligand>
        <name>ATP</name>
        <dbReference type="ChEBI" id="CHEBI:30616"/>
    </ligand>
</feature>
<comment type="subunit">
    <text evidence="6">Homodimer.</text>
</comment>
<dbReference type="InterPro" id="IPR023865">
    <property type="entry name" value="Aliphatic_acid_kinase_CS"/>
</dbReference>
<evidence type="ECO:0000313" key="8">
    <source>
        <dbReference type="EMBL" id="MFD0870688.1"/>
    </source>
</evidence>
<keyword evidence="3 6" id="KW-0547">Nucleotide-binding</keyword>
<dbReference type="Pfam" id="PF06130">
    <property type="entry name" value="PTAC"/>
    <property type="match status" value="1"/>
</dbReference>
<keyword evidence="2 6" id="KW-0808">Transferase</keyword>
<dbReference type="InterPro" id="IPR008300">
    <property type="entry name" value="PTAC"/>
</dbReference>
<evidence type="ECO:0000256" key="7">
    <source>
        <dbReference type="RuleBase" id="RU003835"/>
    </source>
</evidence>
<keyword evidence="6" id="KW-0479">Metal-binding</keyword>
<comment type="subcellular location">
    <subcellularLocation>
        <location evidence="6">Cytoplasm</location>
    </subcellularLocation>
</comment>
<dbReference type="Gene3D" id="3.30.420.40">
    <property type="match status" value="2"/>
</dbReference>
<feature type="binding site" evidence="6">
    <location>
        <position position="559"/>
    </location>
    <ligand>
        <name>Mg(2+)</name>
        <dbReference type="ChEBI" id="CHEBI:18420"/>
    </ligand>
</feature>
<evidence type="ECO:0000256" key="4">
    <source>
        <dbReference type="ARBA" id="ARBA00022777"/>
    </source>
</evidence>
<keyword evidence="6" id="KW-0963">Cytoplasm</keyword>
<reference evidence="9" key="1">
    <citation type="journal article" date="2019" name="Int. J. Syst. Evol. Microbiol.">
        <title>The Global Catalogue of Microorganisms (GCM) 10K type strain sequencing project: providing services to taxonomists for standard genome sequencing and annotation.</title>
        <authorList>
            <consortium name="The Broad Institute Genomics Platform"/>
            <consortium name="The Broad Institute Genome Sequencing Center for Infectious Disease"/>
            <person name="Wu L."/>
            <person name="Ma J."/>
        </authorList>
    </citation>
    <scope>NUCLEOTIDE SEQUENCE [LARGE SCALE GENOMIC DNA]</scope>
    <source>
        <strain evidence="9">CCUG 57263</strain>
    </source>
</reference>
<comment type="catalytic activity">
    <reaction evidence="6">
        <text>acetate + ATP = acetyl phosphate + ADP</text>
        <dbReference type="Rhea" id="RHEA:11352"/>
        <dbReference type="ChEBI" id="CHEBI:22191"/>
        <dbReference type="ChEBI" id="CHEBI:30089"/>
        <dbReference type="ChEBI" id="CHEBI:30616"/>
        <dbReference type="ChEBI" id="CHEBI:456216"/>
        <dbReference type="EC" id="2.7.2.1"/>
    </reaction>
</comment>
<dbReference type="PANTHER" id="PTHR21060:SF15">
    <property type="entry name" value="ACETATE KINASE-RELATED"/>
    <property type="match status" value="1"/>
</dbReference>
<dbReference type="RefSeq" id="WP_144936932.1">
    <property type="nucleotide sequence ID" value="NZ_JBHTIU010000053.1"/>
</dbReference>
<dbReference type="GO" id="GO:0008776">
    <property type="term" value="F:acetate kinase activity"/>
    <property type="evidence" value="ECO:0007669"/>
    <property type="project" value="UniProtKB-EC"/>
</dbReference>
<keyword evidence="9" id="KW-1185">Reference proteome</keyword>
<dbReference type="NCBIfam" id="NF011652">
    <property type="entry name" value="PRK15070.1"/>
    <property type="match status" value="1"/>
</dbReference>
<dbReference type="Proteomes" id="UP001597120">
    <property type="component" value="Unassembled WGS sequence"/>
</dbReference>
<keyword evidence="4 6" id="KW-0418">Kinase</keyword>
<proteinExistence type="inferred from homology"/>
<comment type="caution">
    <text evidence="6">Lacks conserved residue(s) required for the propagation of feature annotation.</text>
</comment>
<dbReference type="EC" id="2.7.2.1" evidence="6"/>